<feature type="domain" description="Bacterial alpha-L-rhamnosidase N-terminal" evidence="5">
    <location>
        <begin position="29"/>
        <end position="203"/>
    </location>
</feature>
<accession>A0A7G5MZR6</accession>
<dbReference type="InterPro" id="IPR008928">
    <property type="entry name" value="6-hairpin_glycosidase_sf"/>
</dbReference>
<evidence type="ECO:0000259" key="7">
    <source>
        <dbReference type="Pfam" id="PF17390"/>
    </source>
</evidence>
<gene>
    <name evidence="8" type="ORF">E5259_22370</name>
</gene>
<dbReference type="Gene3D" id="1.50.10.10">
    <property type="match status" value="1"/>
</dbReference>
<dbReference type="Pfam" id="PF08531">
    <property type="entry name" value="Bac_rhamnosid_N"/>
    <property type="match status" value="1"/>
</dbReference>
<dbReference type="GeneID" id="75054474"/>
<dbReference type="Pfam" id="PF17390">
    <property type="entry name" value="Bac_rhamnosid_C"/>
    <property type="match status" value="1"/>
</dbReference>
<comment type="catalytic activity">
    <reaction evidence="1">
        <text>Hydrolysis of terminal non-reducing alpha-L-rhamnose residues in alpha-L-rhamnosides.</text>
        <dbReference type="EC" id="3.2.1.40"/>
    </reaction>
</comment>
<evidence type="ECO:0000259" key="6">
    <source>
        <dbReference type="Pfam" id="PF17389"/>
    </source>
</evidence>
<dbReference type="Pfam" id="PF17389">
    <property type="entry name" value="Bac_rhamnosid6H"/>
    <property type="match status" value="1"/>
</dbReference>
<feature type="domain" description="Alpha-L-rhamnosidase C-terminal" evidence="7">
    <location>
        <begin position="655"/>
        <end position="712"/>
    </location>
</feature>
<dbReference type="GO" id="GO:0005975">
    <property type="term" value="P:carbohydrate metabolic process"/>
    <property type="evidence" value="ECO:0007669"/>
    <property type="project" value="InterPro"/>
</dbReference>
<dbReference type="EMBL" id="CP039126">
    <property type="protein sequence ID" value="QMW80109.1"/>
    <property type="molecule type" value="Genomic_DNA"/>
</dbReference>
<evidence type="ECO:0000256" key="3">
    <source>
        <dbReference type="ARBA" id="ARBA00022801"/>
    </source>
</evidence>
<protein>
    <recommendedName>
        <fullName evidence="2">alpha-L-rhamnosidase</fullName>
        <ecNumber evidence="2">3.2.1.40</ecNumber>
    </recommendedName>
</protein>
<dbReference type="InterPro" id="IPR012341">
    <property type="entry name" value="6hp_glycosidase-like_sf"/>
</dbReference>
<dbReference type="EC" id="3.2.1.40" evidence="2"/>
<evidence type="ECO:0000256" key="1">
    <source>
        <dbReference type="ARBA" id="ARBA00001445"/>
    </source>
</evidence>
<evidence type="ECO:0000313" key="9">
    <source>
        <dbReference type="Proteomes" id="UP000515789"/>
    </source>
</evidence>
<reference evidence="8 9" key="1">
    <citation type="submission" date="2019-04" db="EMBL/GenBank/DDBJ databases">
        <authorList>
            <person name="Schori C."/>
            <person name="Ahrens C."/>
        </authorList>
    </citation>
    <scope>NUCLEOTIDE SEQUENCE [LARGE SCALE GENOMIC DNA]</scope>
    <source>
        <strain evidence="8 9">DSM 2950</strain>
    </source>
</reference>
<proteinExistence type="predicted"/>
<dbReference type="InterPro" id="IPR013737">
    <property type="entry name" value="Bac_rhamnosid_N"/>
</dbReference>
<dbReference type="InterPro" id="IPR035398">
    <property type="entry name" value="Bac_rhamnosid_C"/>
</dbReference>
<name>A0A7G5MZR6_9FIRM</name>
<evidence type="ECO:0000259" key="5">
    <source>
        <dbReference type="Pfam" id="PF08531"/>
    </source>
</evidence>
<dbReference type="RefSeq" id="WP_018594262.1">
    <property type="nucleotide sequence ID" value="NZ_AP031416.1"/>
</dbReference>
<evidence type="ECO:0000259" key="4">
    <source>
        <dbReference type="Pfam" id="PF05592"/>
    </source>
</evidence>
<dbReference type="GO" id="GO:0030596">
    <property type="term" value="F:alpha-L-rhamnosidase activity"/>
    <property type="evidence" value="ECO:0007669"/>
    <property type="project" value="UniProtKB-EC"/>
</dbReference>
<dbReference type="Pfam" id="PF05592">
    <property type="entry name" value="Bac_rhamnosid"/>
    <property type="match status" value="1"/>
</dbReference>
<dbReference type="Proteomes" id="UP000515789">
    <property type="component" value="Chromosome"/>
</dbReference>
<sequence length="740" mass="83426">MEWHAKWIRPQTDTGDICPLFQKDFYLEKPVKSARLFITALGTYEAVLNETRVGEFILAPGWTSYQKRLQYQVYDITNLLKKENHISVTVGKGWYRSPMPGWSKSDVQEALKKSPAGLLAQLEIICEDDSAVYTATDESWTFSESPVRFSEIYDGEIYDASLECESTSITGDEQAQNSAGPVCEFEGPTHTLIPQQGEEIREQERLAPIRIFTTPKGETVADFGQNVTGYVEIHLTAKAGETVELSHAEVLDKEGCFYTENYRTAKAQYLYICRDGQQSYKPKLTFFGFRYIRIDRFPGGPAAAKPENFTAVVIHSAMQRTGYFNCSNPLLNQLFDNVIWGQKGNFVDVPTDCPQRDERLGWTGDAQVFIRTACMNYDTEKFYTKWLADMAADQGEDGRVGHVIPDLLSQEPASSAWGDAAAICPWELYLAYGNKELLSSQFSLMKKWISYISTHTTTEYLWTGGTHYGDWLGLDAPSGSYKGSTREDFIASAFYAYSTSLVIKAGKVLGENVTPYEDLYTRIVTAFRAAYPEYRTQTECILAAHFQLAPDCQAAADQLAAMVKQCGVQLQTGFVGTPYILHTLSDHGYAELAYSLLLREEYPSWLYPVTKGATTIWEHWDGIMPDGNFWSADMNSYNHYAYGSVADWIYSVAAGIQRIPEFPGYEKVRIAPIPDSRLGWLSISLDTRYGTIRSGWKKSENVWRYEISTPVDALVVIAGKECWVGKGSYVFYSEITNIFQ</sequence>
<dbReference type="AlphaFoldDB" id="A0A7G5MZR6"/>
<dbReference type="InterPro" id="IPR008902">
    <property type="entry name" value="Rhamnosid_concanavalin"/>
</dbReference>
<dbReference type="InterPro" id="IPR016007">
    <property type="entry name" value="Alpha_rhamnosid"/>
</dbReference>
<dbReference type="PIRSF" id="PIRSF010631">
    <property type="entry name" value="A-rhamnsds"/>
    <property type="match status" value="1"/>
</dbReference>
<evidence type="ECO:0000256" key="2">
    <source>
        <dbReference type="ARBA" id="ARBA00012652"/>
    </source>
</evidence>
<dbReference type="SUPFAM" id="SSF48208">
    <property type="entry name" value="Six-hairpin glycosidases"/>
    <property type="match status" value="1"/>
</dbReference>
<dbReference type="InterPro" id="IPR035396">
    <property type="entry name" value="Bac_rhamnosid6H"/>
</dbReference>
<evidence type="ECO:0000313" key="8">
    <source>
        <dbReference type="EMBL" id="QMW80109.1"/>
    </source>
</evidence>
<organism evidence="8 9">
    <name type="scientific">Blautia producta</name>
    <dbReference type="NCBI Taxonomy" id="33035"/>
    <lineage>
        <taxon>Bacteria</taxon>
        <taxon>Bacillati</taxon>
        <taxon>Bacillota</taxon>
        <taxon>Clostridia</taxon>
        <taxon>Lachnospirales</taxon>
        <taxon>Lachnospiraceae</taxon>
        <taxon>Blautia</taxon>
    </lineage>
</organism>
<dbReference type="Gene3D" id="2.60.120.260">
    <property type="entry name" value="Galactose-binding domain-like"/>
    <property type="match status" value="2"/>
</dbReference>
<dbReference type="Gene3D" id="2.60.420.10">
    <property type="entry name" value="Maltose phosphorylase, domain 3"/>
    <property type="match status" value="1"/>
</dbReference>
<feature type="domain" description="Alpha-L-rhamnosidase concanavalin-like" evidence="4">
    <location>
        <begin position="213"/>
        <end position="315"/>
    </location>
</feature>
<dbReference type="PANTHER" id="PTHR33307:SF6">
    <property type="entry name" value="ALPHA-RHAMNOSIDASE (EUROFUNG)-RELATED"/>
    <property type="match status" value="1"/>
</dbReference>
<keyword evidence="3" id="KW-0378">Hydrolase</keyword>
<dbReference type="PANTHER" id="PTHR33307">
    <property type="entry name" value="ALPHA-RHAMNOSIDASE (EUROFUNG)"/>
    <property type="match status" value="1"/>
</dbReference>
<feature type="domain" description="Alpha-L-rhamnosidase six-hairpin glycosidase" evidence="6">
    <location>
        <begin position="320"/>
        <end position="651"/>
    </location>
</feature>